<comment type="subcellular location">
    <subcellularLocation>
        <location evidence="2">Membrane</location>
        <topology evidence="2">Multi-pass membrane protein</topology>
    </subcellularLocation>
</comment>
<evidence type="ECO:0000256" key="4">
    <source>
        <dbReference type="ARBA" id="ARBA00022670"/>
    </source>
</evidence>
<evidence type="ECO:0000256" key="9">
    <source>
        <dbReference type="ARBA" id="ARBA00023049"/>
    </source>
</evidence>
<evidence type="ECO:0000256" key="8">
    <source>
        <dbReference type="ARBA" id="ARBA00022989"/>
    </source>
</evidence>
<dbReference type="NCBIfam" id="TIGR00054">
    <property type="entry name" value="RIP metalloprotease RseP"/>
    <property type="match status" value="1"/>
</dbReference>
<dbReference type="Proteomes" id="UP000787472">
    <property type="component" value="Unassembled WGS sequence"/>
</dbReference>
<proteinExistence type="inferred from homology"/>
<dbReference type="Gene3D" id="2.30.42.10">
    <property type="match status" value="2"/>
</dbReference>
<feature type="transmembrane region" description="Helical" evidence="11">
    <location>
        <begin position="97"/>
        <end position="119"/>
    </location>
</feature>
<organism evidence="13 14">
    <name type="scientific">Pseudomaricurvus hydrocarbonicus</name>
    <dbReference type="NCBI Taxonomy" id="1470433"/>
    <lineage>
        <taxon>Bacteria</taxon>
        <taxon>Pseudomonadati</taxon>
        <taxon>Pseudomonadota</taxon>
        <taxon>Gammaproteobacteria</taxon>
        <taxon>Cellvibrionales</taxon>
        <taxon>Cellvibrionaceae</taxon>
        <taxon>Pseudomaricurvus</taxon>
    </lineage>
</organism>
<keyword evidence="7 11" id="KW-0862">Zinc</keyword>
<dbReference type="PANTHER" id="PTHR42837:SF2">
    <property type="entry name" value="MEMBRANE METALLOPROTEASE ARASP2, CHLOROPLASTIC-RELATED"/>
    <property type="match status" value="1"/>
</dbReference>
<dbReference type="CDD" id="cd23081">
    <property type="entry name" value="cpPDZ_EcRseP-like"/>
    <property type="match status" value="1"/>
</dbReference>
<feature type="transmembrane region" description="Helical" evidence="11">
    <location>
        <begin position="377"/>
        <end position="397"/>
    </location>
</feature>
<feature type="domain" description="PDZ" evidence="12">
    <location>
        <begin position="194"/>
        <end position="256"/>
    </location>
</feature>
<dbReference type="Pfam" id="PF02163">
    <property type="entry name" value="Peptidase_M50"/>
    <property type="match status" value="1"/>
</dbReference>
<keyword evidence="5 11" id="KW-0812">Transmembrane</keyword>
<dbReference type="CDD" id="cd06163">
    <property type="entry name" value="S2P-M50_PDZ_RseP-like"/>
    <property type="match status" value="2"/>
</dbReference>
<dbReference type="InterPro" id="IPR036034">
    <property type="entry name" value="PDZ_sf"/>
</dbReference>
<evidence type="ECO:0000256" key="11">
    <source>
        <dbReference type="RuleBase" id="RU362031"/>
    </source>
</evidence>
<dbReference type="InterPro" id="IPR041489">
    <property type="entry name" value="PDZ_6"/>
</dbReference>
<dbReference type="Pfam" id="PF17820">
    <property type="entry name" value="PDZ_6"/>
    <property type="match status" value="2"/>
</dbReference>
<gene>
    <name evidence="13" type="primary">rseP</name>
    <name evidence="13" type="ORF">G8770_01360</name>
</gene>
<dbReference type="EC" id="3.4.24.-" evidence="11"/>
<dbReference type="PROSITE" id="PS50106">
    <property type="entry name" value="PDZ"/>
    <property type="match status" value="1"/>
</dbReference>
<keyword evidence="6 11" id="KW-0378">Hydrolase</keyword>
<dbReference type="InterPro" id="IPR008915">
    <property type="entry name" value="Peptidase_M50"/>
</dbReference>
<dbReference type="InterPro" id="IPR004387">
    <property type="entry name" value="Pept_M50_Zn"/>
</dbReference>
<accession>A0A9E5MG40</accession>
<keyword evidence="11" id="KW-0479">Metal-binding</keyword>
<dbReference type="GO" id="GO:0046872">
    <property type="term" value="F:metal ion binding"/>
    <property type="evidence" value="ECO:0007669"/>
    <property type="project" value="UniProtKB-KW"/>
</dbReference>
<evidence type="ECO:0000256" key="3">
    <source>
        <dbReference type="ARBA" id="ARBA00007931"/>
    </source>
</evidence>
<keyword evidence="10 11" id="KW-0472">Membrane</keyword>
<evidence type="ECO:0000256" key="1">
    <source>
        <dbReference type="ARBA" id="ARBA00001947"/>
    </source>
</evidence>
<reference evidence="13" key="1">
    <citation type="submission" date="2020-03" db="EMBL/GenBank/DDBJ databases">
        <authorList>
            <person name="Guo F."/>
        </authorList>
    </citation>
    <scope>NUCLEOTIDE SEQUENCE</scope>
    <source>
        <strain evidence="13">JCM 30134</strain>
    </source>
</reference>
<evidence type="ECO:0000256" key="7">
    <source>
        <dbReference type="ARBA" id="ARBA00022833"/>
    </source>
</evidence>
<protein>
    <recommendedName>
        <fullName evidence="11">Zinc metalloprotease</fullName>
        <ecNumber evidence="11">3.4.24.-</ecNumber>
    </recommendedName>
</protein>
<evidence type="ECO:0000259" key="12">
    <source>
        <dbReference type="PROSITE" id="PS50106"/>
    </source>
</evidence>
<keyword evidence="8 11" id="KW-1133">Transmembrane helix</keyword>
<evidence type="ECO:0000256" key="5">
    <source>
        <dbReference type="ARBA" id="ARBA00022692"/>
    </source>
</evidence>
<feature type="transmembrane region" description="Helical" evidence="11">
    <location>
        <begin position="6"/>
        <end position="28"/>
    </location>
</feature>
<sequence length="451" mass="49391">MDSVLTIVWFLVALGVLVTFHEFGHFYVARRCGVKVLRFSVGFGKPLYTWRDKTGTEFTLAGIPLGGYVKMLDEREGDVPDELLDQTFNRKSVWQRIAIVAAGPVANFILAILLFWVMLMPGTTDVAPVIGKVEPNSVAAEAGLVAGQELLAVDGEAINTWQDLNRQLMRRLGESGTMTFTAKYADSTLEYKSEAHLDEWLKGEDEPDPVKGLGISLWQPTFEALVDKVMEGSPAEDAGLQPGDLLIAVDGQPLEDWMALVKYIQARPGAEMQVEFERGGQLQTANLTARAVETEDGRQVGQIGVMPVRPVWPESMLRKQEYTLVGGFVKSVHKTWETSGFILLSLKKLIFGEISTKNLSGPITIAKVAGASAKAGMSYYVGFLALLSISLGVFNLLPIPVLDGGHLFYYLIEVVKGSPVSEKVQMAGYQVGLVLVMGLMVLALYNDVMRL</sequence>
<dbReference type="GO" id="GO:0016020">
    <property type="term" value="C:membrane"/>
    <property type="evidence" value="ECO:0007669"/>
    <property type="project" value="UniProtKB-SubCell"/>
</dbReference>
<evidence type="ECO:0000313" key="14">
    <source>
        <dbReference type="Proteomes" id="UP000787472"/>
    </source>
</evidence>
<dbReference type="EMBL" id="JAAONZ010000001">
    <property type="protein sequence ID" value="NHO64191.1"/>
    <property type="molecule type" value="Genomic_DNA"/>
</dbReference>
<dbReference type="InterPro" id="IPR001478">
    <property type="entry name" value="PDZ"/>
</dbReference>
<name>A0A9E5MG40_9GAMM</name>
<dbReference type="GO" id="GO:0004222">
    <property type="term" value="F:metalloendopeptidase activity"/>
    <property type="evidence" value="ECO:0007669"/>
    <property type="project" value="InterPro"/>
</dbReference>
<dbReference type="PANTHER" id="PTHR42837">
    <property type="entry name" value="REGULATOR OF SIGMA-E PROTEASE RSEP"/>
    <property type="match status" value="1"/>
</dbReference>
<dbReference type="RefSeq" id="WP_167180975.1">
    <property type="nucleotide sequence ID" value="NZ_JAAONZ010000001.1"/>
</dbReference>
<keyword evidence="9 11" id="KW-0482">Metalloprotease</keyword>
<feature type="transmembrane region" description="Helical" evidence="11">
    <location>
        <begin position="426"/>
        <end position="445"/>
    </location>
</feature>
<dbReference type="AlphaFoldDB" id="A0A9E5MG40"/>
<comment type="similarity">
    <text evidence="3 11">Belongs to the peptidase M50B family.</text>
</comment>
<dbReference type="GO" id="GO:0006508">
    <property type="term" value="P:proteolysis"/>
    <property type="evidence" value="ECO:0007669"/>
    <property type="project" value="UniProtKB-KW"/>
</dbReference>
<evidence type="ECO:0000256" key="6">
    <source>
        <dbReference type="ARBA" id="ARBA00022801"/>
    </source>
</evidence>
<comment type="cofactor">
    <cofactor evidence="1 11">
        <name>Zn(2+)</name>
        <dbReference type="ChEBI" id="CHEBI:29105"/>
    </cofactor>
</comment>
<dbReference type="SUPFAM" id="SSF50156">
    <property type="entry name" value="PDZ domain-like"/>
    <property type="match status" value="2"/>
</dbReference>
<evidence type="ECO:0000256" key="2">
    <source>
        <dbReference type="ARBA" id="ARBA00004141"/>
    </source>
</evidence>
<evidence type="ECO:0000313" key="13">
    <source>
        <dbReference type="EMBL" id="NHO64191.1"/>
    </source>
</evidence>
<comment type="caution">
    <text evidence="13">The sequence shown here is derived from an EMBL/GenBank/DDBJ whole genome shotgun (WGS) entry which is preliminary data.</text>
</comment>
<keyword evidence="4" id="KW-0645">Protease</keyword>
<keyword evidence="14" id="KW-1185">Reference proteome</keyword>
<evidence type="ECO:0000256" key="10">
    <source>
        <dbReference type="ARBA" id="ARBA00023136"/>
    </source>
</evidence>
<dbReference type="SMART" id="SM00228">
    <property type="entry name" value="PDZ"/>
    <property type="match status" value="2"/>
</dbReference>